<evidence type="ECO:0000313" key="2">
    <source>
        <dbReference type="EMBL" id="KAJ4462295.1"/>
    </source>
</evidence>
<feature type="region of interest" description="Disordered" evidence="1">
    <location>
        <begin position="569"/>
        <end position="613"/>
    </location>
</feature>
<dbReference type="PANTHER" id="PTHR45691">
    <property type="entry name" value="PROTEIN DIAPHANOUS"/>
    <property type="match status" value="1"/>
</dbReference>
<feature type="compositionally biased region" description="Pro residues" evidence="1">
    <location>
        <begin position="769"/>
        <end position="782"/>
    </location>
</feature>
<feature type="region of interest" description="Disordered" evidence="1">
    <location>
        <begin position="335"/>
        <end position="407"/>
    </location>
</feature>
<dbReference type="EMBL" id="JAPMOS010000003">
    <property type="protein sequence ID" value="KAJ4462295.1"/>
    <property type="molecule type" value="Genomic_DNA"/>
</dbReference>
<proteinExistence type="predicted"/>
<feature type="compositionally biased region" description="Basic residues" evidence="1">
    <location>
        <begin position="379"/>
        <end position="391"/>
    </location>
</feature>
<evidence type="ECO:0000313" key="3">
    <source>
        <dbReference type="Proteomes" id="UP001141327"/>
    </source>
</evidence>
<feature type="region of interest" description="Disordered" evidence="1">
    <location>
        <begin position="204"/>
        <end position="263"/>
    </location>
</feature>
<sequence length="790" mass="84544">MEVYLCGTDEHSPIPGEDVHGIALGKNGDMVVEVRLDHPTDSFLEVRRFTPPTPSDRFMCGAVDMRRWYAITQAGAIFSAPLGIVGGDPQPPTDQNSPIMQPIDFDVAGLSGKAWHRVGCSQREVVVLSKDGDAYFGTVERTPGESTVSFNVRHRFEGHNIEEIVVGGTTHPAQVELPTAAFAKQFHHDLIQLLRRRSAELELSTSHAQTSTAAPAAPTSGGTVTMLANLPPPMPTPSVQPVSGAPTPSERGLGERGPAAEAVPPTQEVARPMLDLPPSSSSALLLPYRLRSRMPFDSWNTSRVVLLQRGTGHVFERNLGGIVFIPHGLAAELASANEAPTPRPRPSLKKGRRRGRPPGSKGAPKGPPPGSPPSPPKQTRPRGRPRKKAVKRGSPAEEEPTRSPRASELANALAELGSEHPAPLSSHPMVAAPPPANRRVEPEKSPPSGVASDPPEPLFALYRHTDVATICGHADVILSWRNPVDEETQTQVRAVDGPPAAMVGAGAFHSALVSREEGRSLYTWAHPYLVTMSDDPTLTPATLGNRPYAELACSLLDRILAGAAETDLSRRDKVKHEKHPPSFDRGDDGAPAPALPPPPSPSPPPFTTAATTGPRARLVAKPSMAAMRWGQQRLLSGMRCSSFGLMVLLMESATPPTQARPHKPLLPHHRAHSPGREEGSKVERKDREEIQPQPHLPIPPPPLGSLTSPVPNAPLPFPPPTLAPATAMTATGGFLAGLAYPPFTPLQSPYGPPVYLSQPPAGFFQPPFLPAPIAPAPQPQRPLMPYRHHP</sequence>
<dbReference type="Proteomes" id="UP001141327">
    <property type="component" value="Unassembled WGS sequence"/>
</dbReference>
<dbReference type="PANTHER" id="PTHR45691:SF6">
    <property type="entry name" value="PROTEIN DIAPHANOUS"/>
    <property type="match status" value="1"/>
</dbReference>
<feature type="compositionally biased region" description="Basic and acidic residues" evidence="1">
    <location>
        <begin position="569"/>
        <end position="588"/>
    </location>
</feature>
<organism evidence="2 3">
    <name type="scientific">Paratrimastix pyriformis</name>
    <dbReference type="NCBI Taxonomy" id="342808"/>
    <lineage>
        <taxon>Eukaryota</taxon>
        <taxon>Metamonada</taxon>
        <taxon>Preaxostyla</taxon>
        <taxon>Paratrimastigidae</taxon>
        <taxon>Paratrimastix</taxon>
    </lineage>
</organism>
<feature type="region of interest" description="Disordered" evidence="1">
    <location>
        <begin position="419"/>
        <end position="454"/>
    </location>
</feature>
<gene>
    <name evidence="2" type="ORF">PAPYR_902</name>
</gene>
<feature type="compositionally biased region" description="Basic residues" evidence="1">
    <location>
        <begin position="660"/>
        <end position="673"/>
    </location>
</feature>
<keyword evidence="3" id="KW-1185">Reference proteome</keyword>
<feature type="compositionally biased region" description="Pro residues" evidence="1">
    <location>
        <begin position="365"/>
        <end position="378"/>
    </location>
</feature>
<evidence type="ECO:0000256" key="1">
    <source>
        <dbReference type="SAM" id="MobiDB-lite"/>
    </source>
</evidence>
<dbReference type="InterPro" id="IPR051412">
    <property type="entry name" value="Formin_Homology_Diaphanous_sf"/>
</dbReference>
<feature type="region of interest" description="Disordered" evidence="1">
    <location>
        <begin position="769"/>
        <end position="790"/>
    </location>
</feature>
<reference evidence="2" key="1">
    <citation type="journal article" date="2022" name="bioRxiv">
        <title>Genomics of Preaxostyla Flagellates Illuminates Evolutionary Transitions and the Path Towards Mitochondrial Loss.</title>
        <authorList>
            <person name="Novak L.V.F."/>
            <person name="Treitli S.C."/>
            <person name="Pyrih J."/>
            <person name="Halakuc P."/>
            <person name="Pipaliya S.V."/>
            <person name="Vacek V."/>
            <person name="Brzon O."/>
            <person name="Soukal P."/>
            <person name="Eme L."/>
            <person name="Dacks J.B."/>
            <person name="Karnkowska A."/>
            <person name="Elias M."/>
            <person name="Hampl V."/>
        </authorList>
    </citation>
    <scope>NUCLEOTIDE SEQUENCE</scope>
    <source>
        <strain evidence="2">RCP-MX</strain>
    </source>
</reference>
<feature type="compositionally biased region" description="Low complexity" evidence="1">
    <location>
        <begin position="204"/>
        <end position="223"/>
    </location>
</feature>
<protein>
    <submittedName>
        <fullName evidence="2">Uncharacterized protein</fullName>
    </submittedName>
</protein>
<feature type="compositionally biased region" description="Pro residues" evidence="1">
    <location>
        <begin position="593"/>
        <end position="606"/>
    </location>
</feature>
<feature type="compositionally biased region" description="Basic and acidic residues" evidence="1">
    <location>
        <begin position="674"/>
        <end position="690"/>
    </location>
</feature>
<feature type="compositionally biased region" description="Pro residues" evidence="1">
    <location>
        <begin position="694"/>
        <end position="703"/>
    </location>
</feature>
<comment type="caution">
    <text evidence="2">The sequence shown here is derived from an EMBL/GenBank/DDBJ whole genome shotgun (WGS) entry which is preliminary data.</text>
</comment>
<feature type="region of interest" description="Disordered" evidence="1">
    <location>
        <begin position="654"/>
        <end position="717"/>
    </location>
</feature>
<name>A0ABQ8UT35_9EUKA</name>
<feature type="compositionally biased region" description="Basic residues" evidence="1">
    <location>
        <begin position="346"/>
        <end position="356"/>
    </location>
</feature>
<accession>A0ABQ8UT35</accession>